<evidence type="ECO:0008006" key="5">
    <source>
        <dbReference type="Google" id="ProtNLM"/>
    </source>
</evidence>
<evidence type="ECO:0000313" key="3">
    <source>
        <dbReference type="EMBL" id="QDV74338.1"/>
    </source>
</evidence>
<proteinExistence type="predicted"/>
<name>A0A518K958_9BACT</name>
<accession>A0A518K958</accession>
<dbReference type="Gene3D" id="2.60.120.1390">
    <property type="match status" value="2"/>
</dbReference>
<evidence type="ECO:0000256" key="2">
    <source>
        <dbReference type="SAM" id="SignalP"/>
    </source>
</evidence>
<keyword evidence="2" id="KW-0732">Signal</keyword>
<feature type="signal peptide" evidence="2">
    <location>
        <begin position="1"/>
        <end position="24"/>
    </location>
</feature>
<organism evidence="3 4">
    <name type="scientific">Botrimarina mediterranea</name>
    <dbReference type="NCBI Taxonomy" id="2528022"/>
    <lineage>
        <taxon>Bacteria</taxon>
        <taxon>Pseudomonadati</taxon>
        <taxon>Planctomycetota</taxon>
        <taxon>Planctomycetia</taxon>
        <taxon>Pirellulales</taxon>
        <taxon>Lacipirellulaceae</taxon>
        <taxon>Botrimarina</taxon>
    </lineage>
</organism>
<dbReference type="InterPro" id="IPR021345">
    <property type="entry name" value="DUF2961"/>
</dbReference>
<dbReference type="AlphaFoldDB" id="A0A518K958"/>
<feature type="coiled-coil region" evidence="1">
    <location>
        <begin position="221"/>
        <end position="251"/>
    </location>
</feature>
<evidence type="ECO:0000256" key="1">
    <source>
        <dbReference type="SAM" id="Coils"/>
    </source>
</evidence>
<sequence precursor="true">MMLKAFKHLLLTGVVAAIVAPAFAAEKVSLTSLLSEMTDRDALARFPAPSYTCAQSSSYDRDSTSPDDEDTWYANWDRSQFVRIEEKDGRKEYVLHDEDGPGALVRFWATWHGPEGGPFSNGTLRVYIDGDEKPAIEGSAQEVIDQGLLAGGPISQGVSPQTEYAQRGHNLYLPIPYAKHCKVTYSTDVPVDRGARKGEALYYQINYRTYDTDVEVESFTMDRLESAKGKVDEANKKLEAAKIEESSLEVVEADGEIAPNSSLESLTISGPGAIRSMRLKLDAEDIEQALRSTVLEIKFDGEPTVWAPVGDFSGMGYKVREFKTWYTGAEKDGTIYCKWVMPFEKEAVITLHNVGDQPVKVVSAEVQHSDWDWDDRSMHFHSTWRQYTDVATRGDKEMDGENAFDVNYVTADGKGVYVGDTLTLCNGAAAWWGEGDEKVYVDGESFPSHFGTGTEDYYGYAWCRPEFFTAPFHAQPEGGGNLVGGYSTNSRYRSLDAIPFKKSLKFDMEIWHWADTKMNYAPTTFWYARPGAESNVEPAPKDAALPVARIKTDVAPAFRVEGAIEGEDLNVAKKSGGKVEPQAGGFGWSNEQQLWWMDGDAGDKLVLEFDAEKAGKQKVTAGITKAPDYGIVKLSVNGKPARTLDRYAETVGHTPEVLGEFDLKDGVNELTVEIVGANPNAIPRWMFGLDYLKVESAD</sequence>
<dbReference type="EMBL" id="CP036349">
    <property type="protein sequence ID" value="QDV74338.1"/>
    <property type="molecule type" value="Genomic_DNA"/>
</dbReference>
<evidence type="ECO:0000313" key="4">
    <source>
        <dbReference type="Proteomes" id="UP000316426"/>
    </source>
</evidence>
<gene>
    <name evidence="3" type="ORF">Spa11_25410</name>
</gene>
<dbReference type="Gene3D" id="2.60.120.260">
    <property type="entry name" value="Galactose-binding domain-like"/>
    <property type="match status" value="1"/>
</dbReference>
<reference evidence="3 4" key="1">
    <citation type="submission" date="2019-02" db="EMBL/GenBank/DDBJ databases">
        <title>Deep-cultivation of Planctomycetes and their phenomic and genomic characterization uncovers novel biology.</title>
        <authorList>
            <person name="Wiegand S."/>
            <person name="Jogler M."/>
            <person name="Boedeker C."/>
            <person name="Pinto D."/>
            <person name="Vollmers J."/>
            <person name="Rivas-Marin E."/>
            <person name="Kohn T."/>
            <person name="Peeters S.H."/>
            <person name="Heuer A."/>
            <person name="Rast P."/>
            <person name="Oberbeckmann S."/>
            <person name="Bunk B."/>
            <person name="Jeske O."/>
            <person name="Meyerdierks A."/>
            <person name="Storesund J.E."/>
            <person name="Kallscheuer N."/>
            <person name="Luecker S."/>
            <person name="Lage O.M."/>
            <person name="Pohl T."/>
            <person name="Merkel B.J."/>
            <person name="Hornburger P."/>
            <person name="Mueller R.-W."/>
            <person name="Bruemmer F."/>
            <person name="Labrenz M."/>
            <person name="Spormann A.M."/>
            <person name="Op den Camp H."/>
            <person name="Overmann J."/>
            <person name="Amann R."/>
            <person name="Jetten M.S.M."/>
            <person name="Mascher T."/>
            <person name="Medema M.H."/>
            <person name="Devos D.P."/>
            <person name="Kaster A.-K."/>
            <person name="Ovreas L."/>
            <person name="Rohde M."/>
            <person name="Galperin M.Y."/>
            <person name="Jogler C."/>
        </authorList>
    </citation>
    <scope>NUCLEOTIDE SEQUENCE [LARGE SCALE GENOMIC DNA]</scope>
    <source>
        <strain evidence="3 4">Spa11</strain>
    </source>
</reference>
<keyword evidence="4" id="KW-1185">Reference proteome</keyword>
<dbReference type="Pfam" id="PF11175">
    <property type="entry name" value="DUF2961"/>
    <property type="match status" value="1"/>
</dbReference>
<feature type="chain" id="PRO_5021938918" description="DUF2961 domain-containing protein" evidence="2">
    <location>
        <begin position="25"/>
        <end position="698"/>
    </location>
</feature>
<dbReference type="KEGG" id="bmei:Spa11_25410"/>
<dbReference type="RefSeq" id="WP_145112669.1">
    <property type="nucleotide sequence ID" value="NZ_CP036349.1"/>
</dbReference>
<keyword evidence="1" id="KW-0175">Coiled coil</keyword>
<dbReference type="Proteomes" id="UP000316426">
    <property type="component" value="Chromosome"/>
</dbReference>
<protein>
    <recommendedName>
        <fullName evidence="5">DUF2961 domain-containing protein</fullName>
    </recommendedName>
</protein>